<keyword evidence="11" id="KW-0862">Zinc</keyword>
<dbReference type="InterPro" id="IPR027417">
    <property type="entry name" value="P-loop_NTPase"/>
</dbReference>
<evidence type="ECO:0000256" key="7">
    <source>
        <dbReference type="ARBA" id="ARBA00022679"/>
    </source>
</evidence>
<dbReference type="GO" id="GO:0004765">
    <property type="term" value="F:shikimate kinase activity"/>
    <property type="evidence" value="ECO:0007669"/>
    <property type="project" value="UniProtKB-EC"/>
</dbReference>
<evidence type="ECO:0000256" key="2">
    <source>
        <dbReference type="ARBA" id="ARBA00001947"/>
    </source>
</evidence>
<dbReference type="Pfam" id="PF24621">
    <property type="entry name" value="DHQS_C"/>
    <property type="match status" value="1"/>
</dbReference>
<dbReference type="GO" id="GO:0009073">
    <property type="term" value="P:aromatic amino acid family biosynthetic process"/>
    <property type="evidence" value="ECO:0007669"/>
    <property type="project" value="UniProtKB-KW"/>
</dbReference>
<evidence type="ECO:0000256" key="11">
    <source>
        <dbReference type="ARBA" id="ARBA00022833"/>
    </source>
</evidence>
<dbReference type="InterPro" id="IPR050071">
    <property type="entry name" value="Dehydroquinate_synthase"/>
</dbReference>
<evidence type="ECO:0000256" key="13">
    <source>
        <dbReference type="ARBA" id="ARBA00023027"/>
    </source>
</evidence>
<keyword evidence="10" id="KW-0418">Kinase</keyword>
<evidence type="ECO:0000259" key="17">
    <source>
        <dbReference type="Pfam" id="PF01761"/>
    </source>
</evidence>
<keyword evidence="6" id="KW-0028">Amino-acid biosynthesis</keyword>
<keyword evidence="12" id="KW-0067">ATP-binding</keyword>
<dbReference type="Pfam" id="PF01761">
    <property type="entry name" value="DHQ_synthase"/>
    <property type="match status" value="1"/>
</dbReference>
<name>X0SA47_9ZZZZ</name>
<dbReference type="Gene3D" id="1.20.1090.10">
    <property type="entry name" value="Dehydroquinate synthase-like - alpha domain"/>
    <property type="match status" value="1"/>
</dbReference>
<dbReference type="PRINTS" id="PR01100">
    <property type="entry name" value="SHIKIMTKNASE"/>
</dbReference>
<accession>X0SA47</accession>
<protein>
    <recommendedName>
        <fullName evidence="4">shikimate kinase</fullName>
        <ecNumber evidence="4">2.7.1.71</ecNumber>
    </recommendedName>
</protein>
<evidence type="ECO:0000259" key="18">
    <source>
        <dbReference type="Pfam" id="PF24621"/>
    </source>
</evidence>
<dbReference type="EMBL" id="BARS01000475">
    <property type="protein sequence ID" value="GAF77908.1"/>
    <property type="molecule type" value="Genomic_DNA"/>
</dbReference>
<evidence type="ECO:0000256" key="1">
    <source>
        <dbReference type="ARBA" id="ARBA00001911"/>
    </source>
</evidence>
<comment type="cofactor">
    <cofactor evidence="2">
        <name>Zn(2+)</name>
        <dbReference type="ChEBI" id="CHEBI:29105"/>
    </cofactor>
</comment>
<dbReference type="InterPro" id="IPR031322">
    <property type="entry name" value="Shikimate/glucono_kinase"/>
</dbReference>
<dbReference type="PROSITE" id="PS01128">
    <property type="entry name" value="SHIKIMATE_KINASE"/>
    <property type="match status" value="1"/>
</dbReference>
<evidence type="ECO:0000256" key="8">
    <source>
        <dbReference type="ARBA" id="ARBA00022723"/>
    </source>
</evidence>
<dbReference type="Pfam" id="PF01202">
    <property type="entry name" value="SKI"/>
    <property type="match status" value="1"/>
</dbReference>
<dbReference type="Gene3D" id="3.40.50.1970">
    <property type="match status" value="1"/>
</dbReference>
<proteinExistence type="inferred from homology"/>
<dbReference type="UniPathway" id="UPA00053">
    <property type="reaction ID" value="UER00088"/>
</dbReference>
<comment type="catalytic activity">
    <reaction evidence="16">
        <text>shikimate + ATP = 3-phosphoshikimate + ADP + H(+)</text>
        <dbReference type="Rhea" id="RHEA:13121"/>
        <dbReference type="ChEBI" id="CHEBI:15378"/>
        <dbReference type="ChEBI" id="CHEBI:30616"/>
        <dbReference type="ChEBI" id="CHEBI:36208"/>
        <dbReference type="ChEBI" id="CHEBI:145989"/>
        <dbReference type="ChEBI" id="CHEBI:456216"/>
        <dbReference type="EC" id="2.7.1.71"/>
    </reaction>
</comment>
<reference evidence="19" key="1">
    <citation type="journal article" date="2014" name="Front. Microbiol.">
        <title>High frequency of phylogenetically diverse reductive dehalogenase-homologous genes in deep subseafloor sedimentary metagenomes.</title>
        <authorList>
            <person name="Kawai M."/>
            <person name="Futagami T."/>
            <person name="Toyoda A."/>
            <person name="Takaki Y."/>
            <person name="Nishi S."/>
            <person name="Hori S."/>
            <person name="Arai W."/>
            <person name="Tsubouchi T."/>
            <person name="Morono Y."/>
            <person name="Uchiyama I."/>
            <person name="Ito T."/>
            <person name="Fujiyama A."/>
            <person name="Inagaki F."/>
            <person name="Takami H."/>
        </authorList>
    </citation>
    <scope>NUCLEOTIDE SEQUENCE</scope>
    <source>
        <strain evidence="19">Expedition CK06-06</strain>
    </source>
</reference>
<keyword evidence="15" id="KW-0456">Lyase</keyword>
<evidence type="ECO:0000256" key="10">
    <source>
        <dbReference type="ARBA" id="ARBA00022777"/>
    </source>
</evidence>
<dbReference type="EC" id="2.7.1.71" evidence="4"/>
<dbReference type="CDD" id="cd00464">
    <property type="entry name" value="SK"/>
    <property type="match status" value="1"/>
</dbReference>
<dbReference type="InterPro" id="IPR000623">
    <property type="entry name" value="Shikimate_kinase/TSH1"/>
</dbReference>
<dbReference type="GO" id="GO:0005524">
    <property type="term" value="F:ATP binding"/>
    <property type="evidence" value="ECO:0007669"/>
    <property type="project" value="UniProtKB-KW"/>
</dbReference>
<evidence type="ECO:0000313" key="19">
    <source>
        <dbReference type="EMBL" id="GAF77908.1"/>
    </source>
</evidence>
<dbReference type="PANTHER" id="PTHR43622">
    <property type="entry name" value="3-DEHYDROQUINATE SYNTHASE"/>
    <property type="match status" value="1"/>
</dbReference>
<evidence type="ECO:0000256" key="16">
    <source>
        <dbReference type="ARBA" id="ARBA00048567"/>
    </source>
</evidence>
<evidence type="ECO:0000256" key="14">
    <source>
        <dbReference type="ARBA" id="ARBA00023141"/>
    </source>
</evidence>
<gene>
    <name evidence="19" type="ORF">S01H1_01149</name>
</gene>
<keyword evidence="14" id="KW-0057">Aromatic amino acid biosynthesis</keyword>
<evidence type="ECO:0000256" key="3">
    <source>
        <dbReference type="ARBA" id="ARBA00004842"/>
    </source>
</evidence>
<comment type="cofactor">
    <cofactor evidence="1">
        <name>NAD(+)</name>
        <dbReference type="ChEBI" id="CHEBI:57540"/>
    </cofactor>
</comment>
<keyword evidence="5" id="KW-0963">Cytoplasm</keyword>
<evidence type="ECO:0000256" key="4">
    <source>
        <dbReference type="ARBA" id="ARBA00012154"/>
    </source>
</evidence>
<keyword evidence="8" id="KW-0479">Metal-binding</keyword>
<feature type="domain" description="3-dehydroquinate synthase C-terminal" evidence="18">
    <location>
        <begin position="389"/>
        <end position="455"/>
    </location>
</feature>
<evidence type="ECO:0000256" key="6">
    <source>
        <dbReference type="ARBA" id="ARBA00022605"/>
    </source>
</evidence>
<dbReference type="InterPro" id="IPR023000">
    <property type="entry name" value="Shikimate_kinase_CS"/>
</dbReference>
<organism evidence="19">
    <name type="scientific">marine sediment metagenome</name>
    <dbReference type="NCBI Taxonomy" id="412755"/>
    <lineage>
        <taxon>unclassified sequences</taxon>
        <taxon>metagenomes</taxon>
        <taxon>ecological metagenomes</taxon>
    </lineage>
</organism>
<feature type="domain" description="3-dehydroquinate synthase N-terminal" evidence="17">
    <location>
        <begin position="276"/>
        <end position="387"/>
    </location>
</feature>
<evidence type="ECO:0000256" key="9">
    <source>
        <dbReference type="ARBA" id="ARBA00022741"/>
    </source>
</evidence>
<dbReference type="PANTHER" id="PTHR43622:SF7">
    <property type="entry name" value="3-DEHYDROQUINATE SYNTHASE, CHLOROPLASTIC"/>
    <property type="match status" value="1"/>
</dbReference>
<feature type="non-terminal residue" evidence="19">
    <location>
        <position position="455"/>
    </location>
</feature>
<evidence type="ECO:0000256" key="15">
    <source>
        <dbReference type="ARBA" id="ARBA00023239"/>
    </source>
</evidence>
<dbReference type="GO" id="GO:0008652">
    <property type="term" value="P:amino acid biosynthetic process"/>
    <property type="evidence" value="ECO:0007669"/>
    <property type="project" value="UniProtKB-KW"/>
</dbReference>
<evidence type="ECO:0000256" key="5">
    <source>
        <dbReference type="ARBA" id="ARBA00022490"/>
    </source>
</evidence>
<dbReference type="GO" id="GO:0009423">
    <property type="term" value="P:chorismate biosynthetic process"/>
    <property type="evidence" value="ECO:0007669"/>
    <property type="project" value="UniProtKB-UniPathway"/>
</dbReference>
<dbReference type="SUPFAM" id="SSF56796">
    <property type="entry name" value="Dehydroquinate synthase-like"/>
    <property type="match status" value="1"/>
</dbReference>
<keyword evidence="7" id="KW-0808">Transferase</keyword>
<dbReference type="SUPFAM" id="SSF52540">
    <property type="entry name" value="P-loop containing nucleoside triphosphate hydrolases"/>
    <property type="match status" value="1"/>
</dbReference>
<comment type="caution">
    <text evidence="19">The sequence shown here is derived from an EMBL/GenBank/DDBJ whole genome shotgun (WGS) entry which is preliminary data.</text>
</comment>
<dbReference type="Gene3D" id="3.40.50.300">
    <property type="entry name" value="P-loop containing nucleotide triphosphate hydrolases"/>
    <property type="match status" value="1"/>
</dbReference>
<dbReference type="AlphaFoldDB" id="X0SA47"/>
<dbReference type="GO" id="GO:0003856">
    <property type="term" value="F:3-dehydroquinate synthase activity"/>
    <property type="evidence" value="ECO:0007669"/>
    <property type="project" value="TreeGrafter"/>
</dbReference>
<keyword evidence="9" id="KW-0547">Nucleotide-binding</keyword>
<sequence>MKRAQRIILTGFSGTGKTEVARLIAERLGWRAVDSDDAIVEAAGKPIPAIFRDDGEEHFRTLEHTALGELCSHAKMVIAAGGGAVLSAENRQLMADGGFIVCLEARPETILARLRPQLDSDPVARPLLATADPLGRIRELKSFRQPYYALADHTVHTDGLTVEQVAAEVVHAWRQLSATVLEHEGRVAALAAAPSAREADAPYCQPAGATCVVRTSSATYPVFVSWGALPDLGRRMADAGLAGRAYLISDSMVHARWGAAAKEALREGGFTVAWHVVPAGETSKSLDTAAAIYDWLVSQRAERGEAIVALGGGMVCDLAGFVAATFVRGLPLVHVPTSLLAMMDAAIGGKVAVNQKEGKNLIGAFYQPRLVLADVSILQSLPPRELTAGWAEVIKHALIMDEELLRLLEENADAIVGLEPAVTTAVISGSIALKATVVSEDEREETGRRTILNYG</sequence>
<evidence type="ECO:0000256" key="12">
    <source>
        <dbReference type="ARBA" id="ARBA00022840"/>
    </source>
</evidence>
<dbReference type="InterPro" id="IPR056179">
    <property type="entry name" value="DHQS_C"/>
</dbReference>
<dbReference type="FunFam" id="3.40.50.1970:FF:000007">
    <property type="entry name" value="Pentafunctional AROM polypeptide"/>
    <property type="match status" value="1"/>
</dbReference>
<dbReference type="GO" id="GO:0046872">
    <property type="term" value="F:metal ion binding"/>
    <property type="evidence" value="ECO:0007669"/>
    <property type="project" value="UniProtKB-KW"/>
</dbReference>
<comment type="pathway">
    <text evidence="3">Metabolic intermediate biosynthesis; chorismate biosynthesis; chorismate from D-erythrose 4-phosphate and phosphoenolpyruvate: step 5/7.</text>
</comment>
<dbReference type="HAMAP" id="MF_00109">
    <property type="entry name" value="Shikimate_kinase"/>
    <property type="match status" value="1"/>
</dbReference>
<dbReference type="InterPro" id="IPR030960">
    <property type="entry name" value="DHQS/DOIS_N"/>
</dbReference>
<dbReference type="CDD" id="cd08195">
    <property type="entry name" value="DHQS"/>
    <property type="match status" value="1"/>
</dbReference>
<keyword evidence="13" id="KW-0520">NAD</keyword>